<organism evidence="4 5">
    <name type="scientific">Paraburkholderia azotifigens</name>
    <dbReference type="NCBI Taxonomy" id="2057004"/>
    <lineage>
        <taxon>Bacteria</taxon>
        <taxon>Pseudomonadati</taxon>
        <taxon>Pseudomonadota</taxon>
        <taxon>Betaproteobacteria</taxon>
        <taxon>Burkholderiales</taxon>
        <taxon>Burkholderiaceae</taxon>
        <taxon>Paraburkholderia</taxon>
    </lineage>
</organism>
<dbReference type="Proteomes" id="UP001481677">
    <property type="component" value="Unassembled WGS sequence"/>
</dbReference>
<comment type="caution">
    <text evidence="4">The sequence shown here is derived from an EMBL/GenBank/DDBJ whole genome shotgun (WGS) entry which is preliminary data.</text>
</comment>
<dbReference type="RefSeq" id="WP_028365964.1">
    <property type="nucleotide sequence ID" value="NZ_JAZHFZ010000049.1"/>
</dbReference>
<feature type="region of interest" description="Disordered" evidence="1">
    <location>
        <begin position="66"/>
        <end position="95"/>
    </location>
</feature>
<evidence type="ECO:0000313" key="4">
    <source>
        <dbReference type="EMBL" id="TXC82712.1"/>
    </source>
</evidence>
<protein>
    <recommendedName>
        <fullName evidence="7">DUF4148 domain-containing protein</fullName>
    </recommendedName>
</protein>
<evidence type="ECO:0000256" key="2">
    <source>
        <dbReference type="SAM" id="SignalP"/>
    </source>
</evidence>
<feature type="compositionally biased region" description="Basic residues" evidence="1">
    <location>
        <begin position="71"/>
        <end position="83"/>
    </location>
</feature>
<name>A0A5C6VBA9_9BURK</name>
<sequence length="95" mass="10314">MKRSSIALFVSLLAVAGAASAQTASNGILMTHDRDVASKIEQHARDIQAQPVVAQQNVDVPVERVEQKPAHRDHRGHGHHHAANVHAARAHIESR</sequence>
<dbReference type="EMBL" id="VOQS01000003">
    <property type="protein sequence ID" value="TXC82712.1"/>
    <property type="molecule type" value="Genomic_DNA"/>
</dbReference>
<dbReference type="AlphaFoldDB" id="A0A5C6VBA9"/>
<reference evidence="4" key="2">
    <citation type="submission" date="2019-08" db="EMBL/GenBank/DDBJ databases">
        <authorList>
            <person name="Im W.-T."/>
        </authorList>
    </citation>
    <scope>NUCLEOTIDE SEQUENCE</scope>
    <source>
        <strain evidence="4">NF 2-5-3</strain>
    </source>
</reference>
<feature type="signal peptide" evidence="2">
    <location>
        <begin position="1"/>
        <end position="21"/>
    </location>
</feature>
<evidence type="ECO:0000313" key="6">
    <source>
        <dbReference type="Proteomes" id="UP001481677"/>
    </source>
</evidence>
<dbReference type="Proteomes" id="UP000321776">
    <property type="component" value="Unassembled WGS sequence"/>
</dbReference>
<keyword evidence="6" id="KW-1185">Reference proteome</keyword>
<accession>A0A5C6VBA9</accession>
<evidence type="ECO:0000256" key="1">
    <source>
        <dbReference type="SAM" id="MobiDB-lite"/>
    </source>
</evidence>
<proteinExistence type="predicted"/>
<feature type="chain" id="PRO_5023070289" description="DUF4148 domain-containing protein" evidence="2">
    <location>
        <begin position="22"/>
        <end position="95"/>
    </location>
</feature>
<keyword evidence="2" id="KW-0732">Signal</keyword>
<dbReference type="EMBL" id="JAZHGA010000047">
    <property type="protein sequence ID" value="MEM5345435.1"/>
    <property type="molecule type" value="Genomic_DNA"/>
</dbReference>
<reference evidence="3 6" key="3">
    <citation type="submission" date="2024-01" db="EMBL/GenBank/DDBJ databases">
        <title>The diversity of rhizobia nodulating Mimosa spp. in eleven states of Brazil covering several biomes is determined by host plant, location, and edaphic factors.</title>
        <authorList>
            <person name="Rouws L."/>
            <person name="Barauna A."/>
            <person name="Beukes C."/>
            <person name="De Faria S.M."/>
            <person name="Gross E."/>
            <person name="Dos Reis Junior F.B."/>
            <person name="Simon M."/>
            <person name="Maluk M."/>
            <person name="Odee D.W."/>
            <person name="Kenicer G."/>
            <person name="Young J.P.W."/>
            <person name="Reis V.M."/>
            <person name="Zilli J."/>
            <person name="James E.K."/>
        </authorList>
    </citation>
    <scope>NUCLEOTIDE SEQUENCE [LARGE SCALE GENOMIC DNA]</scope>
    <source>
        <strain evidence="3 6">JPY530</strain>
    </source>
</reference>
<evidence type="ECO:0000313" key="5">
    <source>
        <dbReference type="Proteomes" id="UP000321776"/>
    </source>
</evidence>
<evidence type="ECO:0008006" key="7">
    <source>
        <dbReference type="Google" id="ProtNLM"/>
    </source>
</evidence>
<evidence type="ECO:0000313" key="3">
    <source>
        <dbReference type="EMBL" id="MEM5345435.1"/>
    </source>
</evidence>
<gene>
    <name evidence="4" type="ORF">FRZ40_19920</name>
    <name evidence="3" type="ORF">V4C56_38155</name>
</gene>
<reference evidence="4 5" key="1">
    <citation type="journal article" date="2018" name="Int. J. Syst. Evol. Microbiol.">
        <title>Paraburkholderia azotifigens sp. nov., a nitrogen-fixing bacterium isolated from paddy soil.</title>
        <authorList>
            <person name="Choi G.M."/>
            <person name="Im W.T."/>
        </authorList>
    </citation>
    <scope>NUCLEOTIDE SEQUENCE [LARGE SCALE GENOMIC DNA]</scope>
    <source>
        <strain evidence="4 5">NF 2-5-3</strain>
    </source>
</reference>